<evidence type="ECO:0000259" key="4">
    <source>
        <dbReference type="PROSITE" id="PS51462"/>
    </source>
</evidence>
<dbReference type="InterPro" id="IPR020084">
    <property type="entry name" value="NUDIX_hydrolase_CS"/>
</dbReference>
<dbReference type="PANTHER" id="PTHR13994:SF30">
    <property type="entry name" value="NUDIX HYDROLASE 10"/>
    <property type="match status" value="1"/>
</dbReference>
<reference evidence="6" key="1">
    <citation type="journal article" date="2017" name="Front. Plant Sci.">
        <title>Climate Clever Clovers: New Paradigm to Reduce the Environmental Footprint of Ruminants by Breeding Low Methanogenic Forages Utilizing Haplotype Variation.</title>
        <authorList>
            <person name="Kaur P."/>
            <person name="Appels R."/>
            <person name="Bayer P.E."/>
            <person name="Keeble-Gagnere G."/>
            <person name="Wang J."/>
            <person name="Hirakawa H."/>
            <person name="Shirasawa K."/>
            <person name="Vercoe P."/>
            <person name="Stefanova K."/>
            <person name="Durmic Z."/>
            <person name="Nichols P."/>
            <person name="Revell C."/>
            <person name="Isobe S.N."/>
            <person name="Edwards D."/>
            <person name="Erskine W."/>
        </authorList>
    </citation>
    <scope>NUCLEOTIDE SEQUENCE [LARGE SCALE GENOMIC DNA]</scope>
    <source>
        <strain evidence="6">cv. Daliak</strain>
    </source>
</reference>
<name>A0A2Z6NIQ2_TRISU</name>
<dbReference type="PANTHER" id="PTHR13994">
    <property type="entry name" value="NUDIX HYDROLASE RELATED"/>
    <property type="match status" value="1"/>
</dbReference>
<dbReference type="Pfam" id="PF18290">
    <property type="entry name" value="Nudix_hydro"/>
    <property type="match status" value="1"/>
</dbReference>
<dbReference type="CDD" id="cd04670">
    <property type="entry name" value="NUDIX_ASFGF2_Nudt6"/>
    <property type="match status" value="1"/>
</dbReference>
<dbReference type="PRINTS" id="PR01356">
    <property type="entry name" value="GFGPROTEIN"/>
</dbReference>
<accession>A0A2Z6NIQ2</accession>
<dbReference type="EMBL" id="DF974034">
    <property type="protein sequence ID" value="GAU44334.1"/>
    <property type="molecule type" value="Genomic_DNA"/>
</dbReference>
<evidence type="ECO:0000313" key="5">
    <source>
        <dbReference type="EMBL" id="GAU44334.1"/>
    </source>
</evidence>
<sequence length="266" mass="30290">ELMSVAASPALPLGDHLCENGFECVEILPFTNDAHGGVIVDLKDPMDPEIFATLLKSSLLQWKKQEGFWYHHAEPSYVMLVYWIPKTGCTIPPNASHRVRIAATVLNDKKEMLVVKEKRGKFHGIGVWKLPTGVVDAGEEIFEAAIREVKEETGIDTEFVEVLGFRQEHNSFFGKSDLTFICMLRPLSFDIKRQELEIEAAQWMPFEEYAAQPFNQKHESFKYTIELCIAKMERVYTGLCPIPVSSFFSKDLSYVYLNTKDLDKSS</sequence>
<feature type="non-terminal residue" evidence="5">
    <location>
        <position position="1"/>
    </location>
</feature>
<dbReference type="Pfam" id="PF00293">
    <property type="entry name" value="NUDIX"/>
    <property type="match status" value="1"/>
</dbReference>
<dbReference type="OrthoDB" id="447842at2759"/>
<dbReference type="GO" id="GO:0047631">
    <property type="term" value="F:ADP-ribose diphosphatase activity"/>
    <property type="evidence" value="ECO:0007669"/>
    <property type="project" value="TreeGrafter"/>
</dbReference>
<dbReference type="InterPro" id="IPR000086">
    <property type="entry name" value="NUDIX_hydrolase_dom"/>
</dbReference>
<feature type="domain" description="Nudix hydrolase" evidence="4">
    <location>
        <begin position="96"/>
        <end position="226"/>
    </location>
</feature>
<dbReference type="Gene3D" id="3.90.79.10">
    <property type="entry name" value="Nucleoside Triphosphate Pyrophosphohydrolase"/>
    <property type="match status" value="1"/>
</dbReference>
<evidence type="ECO:0000256" key="1">
    <source>
        <dbReference type="ARBA" id="ARBA00005582"/>
    </source>
</evidence>
<evidence type="ECO:0000256" key="3">
    <source>
        <dbReference type="RuleBase" id="RU003476"/>
    </source>
</evidence>
<keyword evidence="6" id="KW-1185">Reference proteome</keyword>
<protein>
    <recommendedName>
        <fullName evidence="4">Nudix hydrolase domain-containing protein</fullName>
    </recommendedName>
</protein>
<gene>
    <name evidence="5" type="ORF">TSUD_129080</name>
</gene>
<dbReference type="InterPro" id="IPR015797">
    <property type="entry name" value="NUDIX_hydrolase-like_dom_sf"/>
</dbReference>
<dbReference type="GO" id="GO:0035529">
    <property type="term" value="F:NADH pyrophosphatase activity"/>
    <property type="evidence" value="ECO:0007669"/>
    <property type="project" value="TreeGrafter"/>
</dbReference>
<dbReference type="InterPro" id="IPR040618">
    <property type="entry name" value="Pre-Nudix"/>
</dbReference>
<dbReference type="InterPro" id="IPR003293">
    <property type="entry name" value="Nudix_hydrolase6-like"/>
</dbReference>
<dbReference type="PROSITE" id="PS00893">
    <property type="entry name" value="NUDIX_BOX"/>
    <property type="match status" value="1"/>
</dbReference>
<dbReference type="Proteomes" id="UP000242715">
    <property type="component" value="Unassembled WGS sequence"/>
</dbReference>
<keyword evidence="2 3" id="KW-0378">Hydrolase</keyword>
<evidence type="ECO:0000313" key="6">
    <source>
        <dbReference type="Proteomes" id="UP000242715"/>
    </source>
</evidence>
<dbReference type="Gene3D" id="3.40.630.30">
    <property type="match status" value="1"/>
</dbReference>
<dbReference type="PRINTS" id="PR00502">
    <property type="entry name" value="NUDIXFAMILY"/>
</dbReference>
<comment type="similarity">
    <text evidence="1 3">Belongs to the Nudix hydrolase family.</text>
</comment>
<dbReference type="GO" id="GO:0051287">
    <property type="term" value="F:NAD binding"/>
    <property type="evidence" value="ECO:0007669"/>
    <property type="project" value="TreeGrafter"/>
</dbReference>
<dbReference type="PROSITE" id="PS51462">
    <property type="entry name" value="NUDIX"/>
    <property type="match status" value="1"/>
</dbReference>
<dbReference type="FunFam" id="3.90.79.10:FF:000015">
    <property type="entry name" value="Nudix hydrolase 8"/>
    <property type="match status" value="1"/>
</dbReference>
<dbReference type="SUPFAM" id="SSF55811">
    <property type="entry name" value="Nudix"/>
    <property type="match status" value="1"/>
</dbReference>
<proteinExistence type="inferred from homology"/>
<dbReference type="AlphaFoldDB" id="A0A2Z6NIQ2"/>
<evidence type="ECO:0000256" key="2">
    <source>
        <dbReference type="ARBA" id="ARBA00022801"/>
    </source>
</evidence>
<organism evidence="5 6">
    <name type="scientific">Trifolium subterraneum</name>
    <name type="common">Subterranean clover</name>
    <dbReference type="NCBI Taxonomy" id="3900"/>
    <lineage>
        <taxon>Eukaryota</taxon>
        <taxon>Viridiplantae</taxon>
        <taxon>Streptophyta</taxon>
        <taxon>Embryophyta</taxon>
        <taxon>Tracheophyta</taxon>
        <taxon>Spermatophyta</taxon>
        <taxon>Magnoliopsida</taxon>
        <taxon>eudicotyledons</taxon>
        <taxon>Gunneridae</taxon>
        <taxon>Pentapetalae</taxon>
        <taxon>rosids</taxon>
        <taxon>fabids</taxon>
        <taxon>Fabales</taxon>
        <taxon>Fabaceae</taxon>
        <taxon>Papilionoideae</taxon>
        <taxon>50 kb inversion clade</taxon>
        <taxon>NPAAA clade</taxon>
        <taxon>Hologalegina</taxon>
        <taxon>IRL clade</taxon>
        <taxon>Trifolieae</taxon>
        <taxon>Trifolium</taxon>
    </lineage>
</organism>
<dbReference type="InterPro" id="IPR020476">
    <property type="entry name" value="Nudix_hydrolase"/>
</dbReference>